<proteinExistence type="predicted"/>
<keyword evidence="2 4" id="KW-0067">ATP-binding</keyword>
<dbReference type="NCBIfam" id="NF008186">
    <property type="entry name" value="PRK10938.1"/>
    <property type="match status" value="1"/>
</dbReference>
<dbReference type="PANTHER" id="PTHR43158">
    <property type="entry name" value="SKFA PEPTIDE EXPORT ATP-BINDING PROTEIN SKFE"/>
    <property type="match status" value="1"/>
</dbReference>
<dbReference type="InterPro" id="IPR027417">
    <property type="entry name" value="P-loop_NTPase"/>
</dbReference>
<gene>
    <name evidence="4" type="primary">modF</name>
    <name evidence="4" type="ORF">WNY77_08625</name>
</gene>
<evidence type="ECO:0000313" key="4">
    <source>
        <dbReference type="EMBL" id="MEM5497453.1"/>
    </source>
</evidence>
<dbReference type="PROSITE" id="PS50893">
    <property type="entry name" value="ABC_TRANSPORTER_2"/>
    <property type="match status" value="2"/>
</dbReference>
<dbReference type="Gene3D" id="3.40.50.300">
    <property type="entry name" value="P-loop containing nucleotide triphosphate hydrolases"/>
    <property type="match status" value="2"/>
</dbReference>
<keyword evidence="5" id="KW-1185">Reference proteome</keyword>
<evidence type="ECO:0000313" key="5">
    <source>
        <dbReference type="Proteomes" id="UP001461163"/>
    </source>
</evidence>
<dbReference type="Pfam" id="PF00005">
    <property type="entry name" value="ABC_tran"/>
    <property type="match status" value="2"/>
</dbReference>
<sequence>MSISLLNVSAEFSSTFRLLEINWSIEKGQHWVLVGHNGAGKSALAALLAGFGELHDGTLTSDFKRIELVSYESQQALIEQEREKDSADILDVIAIPTKVHELLCAGDDSECNGLQSPLCLRLIELFNFSALLSRDFVALSTGETRKLLLIKALMAKPDLLILDEPFDGLDADMQLRLRQLLDELAVDITMVFVLNRWSEIPQFVSHYGLVSQGKLQSTITAKDTSAVGDLSRLLTLQQSSFVLPEADSSVTRNYFMPGDTIISLNKVAINYPQGAIIEDLSWQIKLGQHWQLSGPNGSGKTCLLQLISGDHPQCYVNDILVFGFKRGSGESIWDIKKHIGFLSNAFHLSYRVNCSLLHVVLSGFYDSIGLYQQPTKKQIQLAQQWLDVIGLADHEATPFQQLSFGDQRLALIIRAMVKHPPLLILDEPCNGLDEINRQRILSVIETIAKTTSTSVIYVNHHSDDVIGGITNHILLDGDSPDCEVRYADSDV</sequence>
<evidence type="ECO:0000259" key="3">
    <source>
        <dbReference type="PROSITE" id="PS50893"/>
    </source>
</evidence>
<evidence type="ECO:0000256" key="1">
    <source>
        <dbReference type="ARBA" id="ARBA00022741"/>
    </source>
</evidence>
<keyword evidence="1" id="KW-0547">Nucleotide-binding</keyword>
<dbReference type="SUPFAM" id="SSF52540">
    <property type="entry name" value="P-loop containing nucleoside triphosphate hydrolases"/>
    <property type="match status" value="2"/>
</dbReference>
<dbReference type="InterPro" id="IPR003439">
    <property type="entry name" value="ABC_transporter-like_ATP-bd"/>
</dbReference>
<dbReference type="Proteomes" id="UP001461163">
    <property type="component" value="Unassembled WGS sequence"/>
</dbReference>
<dbReference type="PROSITE" id="PS00211">
    <property type="entry name" value="ABC_TRANSPORTER_1"/>
    <property type="match status" value="1"/>
</dbReference>
<feature type="domain" description="ABC transporter" evidence="3">
    <location>
        <begin position="262"/>
        <end position="491"/>
    </location>
</feature>
<comment type="caution">
    <text evidence="4">The sequence shown here is derived from an EMBL/GenBank/DDBJ whole genome shotgun (WGS) entry which is preliminary data.</text>
</comment>
<dbReference type="GO" id="GO:0005524">
    <property type="term" value="F:ATP binding"/>
    <property type="evidence" value="ECO:0007669"/>
    <property type="project" value="UniProtKB-KW"/>
</dbReference>
<organism evidence="4 5">
    <name type="scientific">Paraglaciecola mesophila</name>
    <dbReference type="NCBI Taxonomy" id="197222"/>
    <lineage>
        <taxon>Bacteria</taxon>
        <taxon>Pseudomonadati</taxon>
        <taxon>Pseudomonadota</taxon>
        <taxon>Gammaproteobacteria</taxon>
        <taxon>Alteromonadales</taxon>
        <taxon>Alteromonadaceae</taxon>
        <taxon>Paraglaciecola</taxon>
    </lineage>
</organism>
<reference evidence="4 5" key="1">
    <citation type="submission" date="2024-03" db="EMBL/GenBank/DDBJ databases">
        <title>Community enrichment and isolation of bacterial strains for fucoidan degradation.</title>
        <authorList>
            <person name="Sichert A."/>
        </authorList>
    </citation>
    <scope>NUCLEOTIDE SEQUENCE [LARGE SCALE GENOMIC DNA]</scope>
    <source>
        <strain evidence="4 5">AS12</strain>
    </source>
</reference>
<protein>
    <submittedName>
        <fullName evidence="4">Molybdate ABC transporter ATP-binding protein ModF</fullName>
    </submittedName>
</protein>
<dbReference type="PANTHER" id="PTHR43158:SF2">
    <property type="entry name" value="SKFA PEPTIDE EXPORT ATP-BINDING PROTEIN SKFE"/>
    <property type="match status" value="1"/>
</dbReference>
<dbReference type="RefSeq" id="WP_342881462.1">
    <property type="nucleotide sequence ID" value="NZ_JBBMQS010000004.1"/>
</dbReference>
<accession>A0ABU9SU85</accession>
<dbReference type="InterPro" id="IPR017871">
    <property type="entry name" value="ABC_transporter-like_CS"/>
</dbReference>
<dbReference type="InterPro" id="IPR003593">
    <property type="entry name" value="AAA+_ATPase"/>
</dbReference>
<evidence type="ECO:0000256" key="2">
    <source>
        <dbReference type="ARBA" id="ARBA00022840"/>
    </source>
</evidence>
<dbReference type="SMART" id="SM00382">
    <property type="entry name" value="AAA"/>
    <property type="match status" value="2"/>
</dbReference>
<feature type="domain" description="ABC transporter" evidence="3">
    <location>
        <begin position="3"/>
        <end position="237"/>
    </location>
</feature>
<name>A0ABU9SU85_9ALTE</name>
<dbReference type="EMBL" id="JBBMQS010000004">
    <property type="protein sequence ID" value="MEM5497453.1"/>
    <property type="molecule type" value="Genomic_DNA"/>
</dbReference>